<protein>
    <recommendedName>
        <fullName evidence="5">Copper amine oxidase-like N-terminal domain-containing protein</fullName>
    </recommendedName>
</protein>
<evidence type="ECO:0008006" key="5">
    <source>
        <dbReference type="Google" id="ProtNLM"/>
    </source>
</evidence>
<evidence type="ECO:0000256" key="2">
    <source>
        <dbReference type="SAM" id="SignalP"/>
    </source>
</evidence>
<accession>A0A858BYE9</accession>
<dbReference type="EMBL" id="CP048649">
    <property type="protein sequence ID" value="QIB69920.1"/>
    <property type="molecule type" value="Genomic_DNA"/>
</dbReference>
<dbReference type="Proteomes" id="UP000466848">
    <property type="component" value="Chromosome"/>
</dbReference>
<gene>
    <name evidence="3" type="ORF">Ami103574_11565</name>
</gene>
<reference evidence="3 4" key="1">
    <citation type="submission" date="2020-02" db="EMBL/GenBank/DDBJ databases">
        <authorList>
            <person name="Kim Y.B."/>
            <person name="Roh S.W."/>
        </authorList>
    </citation>
    <scope>NUCLEOTIDE SEQUENCE [LARGE SCALE GENOMIC DNA]</scope>
    <source>
        <strain evidence="3 4">DSM 103574</strain>
    </source>
</reference>
<evidence type="ECO:0000313" key="4">
    <source>
        <dbReference type="Proteomes" id="UP000466848"/>
    </source>
</evidence>
<dbReference type="KEGG" id="abut:Ami103574_11565"/>
<keyword evidence="2" id="KW-0732">Signal</keyword>
<sequence>MKQFKGFIVGFIFACLLVVPTTALADNIQAQFNTVNITVDGKNAVKQGENYQLSDGSSVPFSITYKGTTYLPVRKVSELLSLGIDYDNTSKTVKIITSETKDTNDTKAQTPSTTANQATTSQTTTNQSTVTDKASNADTNKTNTTVQDLKAVSSGYSVFNEVTKDVNDAGKKVQHVVGYKEKKWIDVLTSDADIIKNWSQVKWSANGFSKSILYKLDLASNGVIVGAQEISANLGPVKIDQGNNRESITIGDKTYMLSEDVVIYQVTDDDEYKLFSGNLKDKDIVQLFDTDSSKDGYEFVIFLRP</sequence>
<keyword evidence="4" id="KW-1185">Reference proteome</keyword>
<feature type="region of interest" description="Disordered" evidence="1">
    <location>
        <begin position="101"/>
        <end position="140"/>
    </location>
</feature>
<name>A0A858BYE9_9FIRM</name>
<feature type="compositionally biased region" description="Low complexity" evidence="1">
    <location>
        <begin position="108"/>
        <end position="131"/>
    </location>
</feature>
<dbReference type="RefSeq" id="WP_163067160.1">
    <property type="nucleotide sequence ID" value="NZ_CP048649.1"/>
</dbReference>
<evidence type="ECO:0000256" key="1">
    <source>
        <dbReference type="SAM" id="MobiDB-lite"/>
    </source>
</evidence>
<dbReference type="AlphaFoldDB" id="A0A858BYE9"/>
<feature type="chain" id="PRO_5032391864" description="Copper amine oxidase-like N-terminal domain-containing protein" evidence="2">
    <location>
        <begin position="26"/>
        <end position="305"/>
    </location>
</feature>
<proteinExistence type="predicted"/>
<organism evidence="3 4">
    <name type="scientific">Aminipila butyrica</name>
    <dbReference type="NCBI Taxonomy" id="433296"/>
    <lineage>
        <taxon>Bacteria</taxon>
        <taxon>Bacillati</taxon>
        <taxon>Bacillota</taxon>
        <taxon>Clostridia</taxon>
        <taxon>Peptostreptococcales</taxon>
        <taxon>Anaerovoracaceae</taxon>
        <taxon>Aminipila</taxon>
    </lineage>
</organism>
<evidence type="ECO:0000313" key="3">
    <source>
        <dbReference type="EMBL" id="QIB69920.1"/>
    </source>
</evidence>
<feature type="signal peptide" evidence="2">
    <location>
        <begin position="1"/>
        <end position="25"/>
    </location>
</feature>